<feature type="domain" description="VanZ-like" evidence="2">
    <location>
        <begin position="34"/>
        <end position="157"/>
    </location>
</feature>
<proteinExistence type="predicted"/>
<dbReference type="Pfam" id="PF04892">
    <property type="entry name" value="VanZ"/>
    <property type="match status" value="1"/>
</dbReference>
<feature type="transmembrane region" description="Helical" evidence="1">
    <location>
        <begin position="114"/>
        <end position="130"/>
    </location>
</feature>
<gene>
    <name evidence="3" type="ORF">J42TS3_50580</name>
</gene>
<name>A0ABQ4MJ65_9BACL</name>
<dbReference type="PANTHER" id="PTHR36834">
    <property type="entry name" value="MEMBRANE PROTEIN-RELATED"/>
    <property type="match status" value="1"/>
</dbReference>
<feature type="transmembrane region" description="Helical" evidence="1">
    <location>
        <begin position="142"/>
        <end position="159"/>
    </location>
</feature>
<dbReference type="Proteomes" id="UP000679992">
    <property type="component" value="Unassembled WGS sequence"/>
</dbReference>
<dbReference type="EMBL" id="BOSL01000028">
    <property type="protein sequence ID" value="GIP56023.1"/>
    <property type="molecule type" value="Genomic_DNA"/>
</dbReference>
<evidence type="ECO:0000256" key="1">
    <source>
        <dbReference type="SAM" id="Phobius"/>
    </source>
</evidence>
<dbReference type="InterPro" id="IPR053150">
    <property type="entry name" value="Teicoplanin_resist-assoc"/>
</dbReference>
<accession>A0ABQ4MJ65</accession>
<feature type="transmembrane region" description="Helical" evidence="1">
    <location>
        <begin position="85"/>
        <end position="107"/>
    </location>
</feature>
<evidence type="ECO:0000259" key="2">
    <source>
        <dbReference type="Pfam" id="PF04892"/>
    </source>
</evidence>
<keyword evidence="1" id="KW-0812">Transmembrane</keyword>
<keyword evidence="1" id="KW-1133">Transmembrane helix</keyword>
<dbReference type="PANTHER" id="PTHR36834:SF1">
    <property type="entry name" value="INTEGRAL MEMBRANE PROTEIN"/>
    <property type="match status" value="1"/>
</dbReference>
<evidence type="ECO:0000313" key="4">
    <source>
        <dbReference type="Proteomes" id="UP000679992"/>
    </source>
</evidence>
<keyword evidence="1" id="KW-0472">Membrane</keyword>
<keyword evidence="4" id="KW-1185">Reference proteome</keyword>
<feature type="transmembrane region" description="Helical" evidence="1">
    <location>
        <begin position="32"/>
        <end position="53"/>
    </location>
</feature>
<dbReference type="InterPro" id="IPR006976">
    <property type="entry name" value="VanZ-like"/>
</dbReference>
<evidence type="ECO:0000313" key="3">
    <source>
        <dbReference type="EMBL" id="GIP56023.1"/>
    </source>
</evidence>
<organism evidence="3 4">
    <name type="scientific">Paenibacillus vini</name>
    <dbReference type="NCBI Taxonomy" id="1476024"/>
    <lineage>
        <taxon>Bacteria</taxon>
        <taxon>Bacillati</taxon>
        <taxon>Bacillota</taxon>
        <taxon>Bacilli</taxon>
        <taxon>Bacillales</taxon>
        <taxon>Paenibacillaceae</taxon>
        <taxon>Paenibacillus</taxon>
    </lineage>
</organism>
<protein>
    <recommendedName>
        <fullName evidence="2">VanZ-like domain-containing protein</fullName>
    </recommendedName>
</protein>
<reference evidence="3 4" key="1">
    <citation type="submission" date="2021-03" db="EMBL/GenBank/DDBJ databases">
        <title>Antimicrobial resistance genes in bacteria isolated from Japanese honey, and their potential for conferring macrolide and lincosamide resistance in the American foulbrood pathogen Paenibacillus larvae.</title>
        <authorList>
            <person name="Okamoto M."/>
            <person name="Kumagai M."/>
            <person name="Kanamori H."/>
            <person name="Takamatsu D."/>
        </authorList>
    </citation>
    <scope>NUCLEOTIDE SEQUENCE [LARGE SCALE GENOMIC DNA]</scope>
    <source>
        <strain evidence="3 4">J42TS3</strain>
    </source>
</reference>
<sequence length="164" mass="18885">MEGSADRLRYLRVHLHYWNGIQWIGSMKKSTLISMVLLIGYTFLLTYWMIWGFGRGVQADYMYNLRPFLTIGSYLRIDDVGTKTWVINLIGNIGVFVPFGVLIPLIWGGRLLKGWVLFIVGVFVLEMTQLLSRRGSFDIDDFILNSFGFLIGYGVYVGLKRRAE</sequence>
<comment type="caution">
    <text evidence="3">The sequence shown here is derived from an EMBL/GenBank/DDBJ whole genome shotgun (WGS) entry which is preliminary data.</text>
</comment>